<dbReference type="AlphaFoldDB" id="A0A834C0H2"/>
<evidence type="ECO:0000313" key="3">
    <source>
        <dbReference type="Proteomes" id="UP000646548"/>
    </source>
</evidence>
<feature type="compositionally biased region" description="Low complexity" evidence="1">
    <location>
        <begin position="9"/>
        <end position="20"/>
    </location>
</feature>
<protein>
    <submittedName>
        <fullName evidence="2">Uncharacterized protein</fullName>
    </submittedName>
</protein>
<feature type="compositionally biased region" description="Polar residues" evidence="1">
    <location>
        <begin position="22"/>
        <end position="32"/>
    </location>
</feature>
<reference evidence="2" key="1">
    <citation type="journal article" name="BMC Genomics">
        <title>Long-read sequencing and de novo genome assembly of marine medaka (Oryzias melastigma).</title>
        <authorList>
            <person name="Liang P."/>
            <person name="Saqib H.S.A."/>
            <person name="Ni X."/>
            <person name="Shen Y."/>
        </authorList>
    </citation>
    <scope>NUCLEOTIDE SEQUENCE</scope>
    <source>
        <strain evidence="2">Bigg-433</strain>
    </source>
</reference>
<name>A0A834C0H2_ORYME</name>
<feature type="region of interest" description="Disordered" evidence="1">
    <location>
        <begin position="1"/>
        <end position="65"/>
    </location>
</feature>
<dbReference type="EMBL" id="WKFB01000661">
    <property type="protein sequence ID" value="KAF6718974.1"/>
    <property type="molecule type" value="Genomic_DNA"/>
</dbReference>
<sequence length="150" mass="15543">MWRAFTKVSPSAPLAPSMAPGRNTTTTSTLLSAEQAEERLKDAGQDGRAGGLFQEAKPSGKAGQVKLGSLEALRLFQETSSRAARRSRSSSPSVDGGVGLCTARFWAGGEAEAVQFKKRKVCAVKADESAAVSSAQVCIPHLTSSAASSS</sequence>
<feature type="compositionally biased region" description="Basic and acidic residues" evidence="1">
    <location>
        <begin position="36"/>
        <end position="45"/>
    </location>
</feature>
<proteinExistence type="predicted"/>
<evidence type="ECO:0000313" key="2">
    <source>
        <dbReference type="EMBL" id="KAF6718974.1"/>
    </source>
</evidence>
<dbReference type="Proteomes" id="UP000646548">
    <property type="component" value="Unassembled WGS sequence"/>
</dbReference>
<organism evidence="2 3">
    <name type="scientific">Oryzias melastigma</name>
    <name type="common">Marine medaka</name>
    <dbReference type="NCBI Taxonomy" id="30732"/>
    <lineage>
        <taxon>Eukaryota</taxon>
        <taxon>Metazoa</taxon>
        <taxon>Chordata</taxon>
        <taxon>Craniata</taxon>
        <taxon>Vertebrata</taxon>
        <taxon>Euteleostomi</taxon>
        <taxon>Actinopterygii</taxon>
        <taxon>Neopterygii</taxon>
        <taxon>Teleostei</taxon>
        <taxon>Neoteleostei</taxon>
        <taxon>Acanthomorphata</taxon>
        <taxon>Ovalentaria</taxon>
        <taxon>Atherinomorphae</taxon>
        <taxon>Beloniformes</taxon>
        <taxon>Adrianichthyidae</taxon>
        <taxon>Oryziinae</taxon>
        <taxon>Oryzias</taxon>
    </lineage>
</organism>
<comment type="caution">
    <text evidence="2">The sequence shown here is derived from an EMBL/GenBank/DDBJ whole genome shotgun (WGS) entry which is preliminary data.</text>
</comment>
<accession>A0A834C0H2</accession>
<evidence type="ECO:0000256" key="1">
    <source>
        <dbReference type="SAM" id="MobiDB-lite"/>
    </source>
</evidence>
<gene>
    <name evidence="2" type="ORF">FQA47_015065</name>
</gene>